<evidence type="ECO:0000313" key="1">
    <source>
        <dbReference type="EMBL" id="MBD1597580.1"/>
    </source>
</evidence>
<proteinExistence type="predicted"/>
<evidence type="ECO:0000313" key="2">
    <source>
        <dbReference type="Proteomes" id="UP000805841"/>
    </source>
</evidence>
<comment type="caution">
    <text evidence="1">The sequence shown here is derived from an EMBL/GenBank/DDBJ whole genome shotgun (WGS) entry which is preliminary data.</text>
</comment>
<sequence>MSLENGGALDFASYSYFALTPGAPTALREVRTALDITCGRPSRVMFEVLDNRADVSQLEPTKMNLGYQDTQSIGWYTVEVPGGGVTYDGRSGRSVSEQTDGSWFWDNALRHQGVYSISKNMPLQVAEFSSAHIPLAINAYIVDQDKLDPAKPMEMDGSLSISLRYL</sequence>
<dbReference type="EMBL" id="JAAOCA010000002">
    <property type="protein sequence ID" value="MBD1597580.1"/>
    <property type="molecule type" value="Genomic_DNA"/>
</dbReference>
<gene>
    <name evidence="1" type="ORF">HAQ05_02485</name>
</gene>
<name>A0ABR7YWP8_9PSED</name>
<keyword evidence="2" id="KW-1185">Reference proteome</keyword>
<organism evidence="1 2">
    <name type="scientific">Pseudomonas typographi</name>
    <dbReference type="NCBI Taxonomy" id="2715964"/>
    <lineage>
        <taxon>Bacteria</taxon>
        <taxon>Pseudomonadati</taxon>
        <taxon>Pseudomonadota</taxon>
        <taxon>Gammaproteobacteria</taxon>
        <taxon>Pseudomonadales</taxon>
        <taxon>Pseudomonadaceae</taxon>
        <taxon>Pseudomonas</taxon>
    </lineage>
</organism>
<protein>
    <submittedName>
        <fullName evidence="1">Uncharacterized protein</fullName>
    </submittedName>
</protein>
<dbReference type="Proteomes" id="UP000805841">
    <property type="component" value="Unassembled WGS sequence"/>
</dbReference>
<reference evidence="1 2" key="1">
    <citation type="journal article" date="2020" name="Insects">
        <title>Bacteria Belonging to Pseudomonas typographi sp. nov. from the Bark Beetle Ips typographus Have Genomic Potential to Aid in the Host Ecology.</title>
        <authorList>
            <person name="Peral-Aranega E."/>
            <person name="Saati-Santamaria Z."/>
            <person name="Kolarik M."/>
            <person name="Rivas R."/>
            <person name="Garcia-Fraile P."/>
        </authorList>
    </citation>
    <scope>NUCLEOTIDE SEQUENCE [LARGE SCALE GENOMIC DNA]</scope>
    <source>
        <strain evidence="1 2">CA3A</strain>
    </source>
</reference>
<accession>A0ABR7YWP8</accession>